<dbReference type="Proteomes" id="UP001623591">
    <property type="component" value="Unassembled WGS sequence"/>
</dbReference>
<dbReference type="InterPro" id="IPR023187">
    <property type="entry name" value="Tscrpt_reg_MarR-type_CS"/>
</dbReference>
<dbReference type="PANTHER" id="PTHR42756:SF1">
    <property type="entry name" value="TRANSCRIPTIONAL REPRESSOR OF EMRAB OPERON"/>
    <property type="match status" value="1"/>
</dbReference>
<sequence length="127" mass="14902">MKQVSEAFGRRLQNTTITRVQWIALYYLKTQKRISQKDLSRLMNVKDSSAGRLIDRLERDGLIERERNEIDRRVIYLNLTDKGDKLISDLIPFGTQFNDDLLAGIDEKDLLIYDKVLKKMLSNIENK</sequence>
<evidence type="ECO:0000259" key="4">
    <source>
        <dbReference type="PROSITE" id="PS50995"/>
    </source>
</evidence>
<evidence type="ECO:0000256" key="1">
    <source>
        <dbReference type="ARBA" id="ARBA00023015"/>
    </source>
</evidence>
<feature type="domain" description="HTH marR-type" evidence="4">
    <location>
        <begin position="1"/>
        <end position="122"/>
    </location>
</feature>
<accession>A0ABW8T4G4</accession>
<evidence type="ECO:0000256" key="2">
    <source>
        <dbReference type="ARBA" id="ARBA00023125"/>
    </source>
</evidence>
<keyword evidence="1" id="KW-0805">Transcription regulation</keyword>
<dbReference type="EMBL" id="JBJHZZ010000006">
    <property type="protein sequence ID" value="MFL0247368.1"/>
    <property type="molecule type" value="Genomic_DNA"/>
</dbReference>
<organism evidence="5 6">
    <name type="scientific">Candidatus Clostridium stratigraminis</name>
    <dbReference type="NCBI Taxonomy" id="3381661"/>
    <lineage>
        <taxon>Bacteria</taxon>
        <taxon>Bacillati</taxon>
        <taxon>Bacillota</taxon>
        <taxon>Clostridia</taxon>
        <taxon>Eubacteriales</taxon>
        <taxon>Clostridiaceae</taxon>
        <taxon>Clostridium</taxon>
    </lineage>
</organism>
<dbReference type="SMART" id="SM00347">
    <property type="entry name" value="HTH_MARR"/>
    <property type="match status" value="1"/>
</dbReference>
<evidence type="ECO:0000256" key="3">
    <source>
        <dbReference type="ARBA" id="ARBA00023163"/>
    </source>
</evidence>
<dbReference type="InterPro" id="IPR036390">
    <property type="entry name" value="WH_DNA-bd_sf"/>
</dbReference>
<keyword evidence="6" id="KW-1185">Reference proteome</keyword>
<reference evidence="5 6" key="1">
    <citation type="submission" date="2024-11" db="EMBL/GenBank/DDBJ databases">
        <authorList>
            <person name="Heng Y.C."/>
            <person name="Lim A.C.H."/>
            <person name="Lee J.K.Y."/>
            <person name="Kittelmann S."/>
        </authorList>
    </citation>
    <scope>NUCLEOTIDE SEQUENCE [LARGE SCALE GENOMIC DNA]</scope>
    <source>
        <strain evidence="5 6">WILCCON 0185</strain>
    </source>
</reference>
<dbReference type="RefSeq" id="WP_406769823.1">
    <property type="nucleotide sequence ID" value="NZ_JBJHZZ010000006.1"/>
</dbReference>
<dbReference type="InterPro" id="IPR036388">
    <property type="entry name" value="WH-like_DNA-bd_sf"/>
</dbReference>
<dbReference type="PROSITE" id="PS50995">
    <property type="entry name" value="HTH_MARR_2"/>
    <property type="match status" value="1"/>
</dbReference>
<dbReference type="PANTHER" id="PTHR42756">
    <property type="entry name" value="TRANSCRIPTIONAL REGULATOR, MARR"/>
    <property type="match status" value="1"/>
</dbReference>
<dbReference type="Gene3D" id="1.10.10.10">
    <property type="entry name" value="Winged helix-like DNA-binding domain superfamily/Winged helix DNA-binding domain"/>
    <property type="match status" value="1"/>
</dbReference>
<comment type="caution">
    <text evidence="5">The sequence shown here is derived from an EMBL/GenBank/DDBJ whole genome shotgun (WGS) entry which is preliminary data.</text>
</comment>
<proteinExistence type="predicted"/>
<protein>
    <submittedName>
        <fullName evidence="5">MarR family winged helix-turn-helix transcriptional regulator</fullName>
    </submittedName>
</protein>
<evidence type="ECO:0000313" key="5">
    <source>
        <dbReference type="EMBL" id="MFL0247368.1"/>
    </source>
</evidence>
<name>A0ABW8T4G4_9CLOT</name>
<dbReference type="InterPro" id="IPR000835">
    <property type="entry name" value="HTH_MarR-typ"/>
</dbReference>
<dbReference type="PROSITE" id="PS01117">
    <property type="entry name" value="HTH_MARR_1"/>
    <property type="match status" value="1"/>
</dbReference>
<keyword evidence="2" id="KW-0238">DNA-binding</keyword>
<keyword evidence="3" id="KW-0804">Transcription</keyword>
<gene>
    <name evidence="5" type="ORF">ACJDUG_10325</name>
</gene>
<dbReference type="PRINTS" id="PR00598">
    <property type="entry name" value="HTHMARR"/>
</dbReference>
<evidence type="ECO:0000313" key="6">
    <source>
        <dbReference type="Proteomes" id="UP001623591"/>
    </source>
</evidence>
<dbReference type="Pfam" id="PF01047">
    <property type="entry name" value="MarR"/>
    <property type="match status" value="1"/>
</dbReference>
<dbReference type="SUPFAM" id="SSF46785">
    <property type="entry name" value="Winged helix' DNA-binding domain"/>
    <property type="match status" value="1"/>
</dbReference>